<dbReference type="EMBL" id="CP002857">
    <property type="protein sequence ID" value="AEI09755.1"/>
    <property type="molecule type" value="Genomic_DNA"/>
</dbReference>
<evidence type="ECO:0000256" key="4">
    <source>
        <dbReference type="ARBA" id="ARBA00022723"/>
    </source>
</evidence>
<evidence type="ECO:0000259" key="10">
    <source>
        <dbReference type="Pfam" id="PF00266"/>
    </source>
</evidence>
<dbReference type="Gene3D" id="3.40.640.10">
    <property type="entry name" value="Type I PLP-dependent aspartate aminotransferase-like (Major domain)"/>
    <property type="match status" value="1"/>
</dbReference>
<evidence type="ECO:0000313" key="12">
    <source>
        <dbReference type="Proteomes" id="UP000000492"/>
    </source>
</evidence>
<evidence type="ECO:0000256" key="3">
    <source>
        <dbReference type="ARBA" id="ARBA00022679"/>
    </source>
</evidence>
<keyword evidence="12" id="KW-1185">Reference proteome</keyword>
<dbReference type="GO" id="GO:0031071">
    <property type="term" value="F:cysteine desulfurase activity"/>
    <property type="evidence" value="ECO:0007669"/>
    <property type="project" value="UniProtKB-EC"/>
</dbReference>
<dbReference type="InterPro" id="IPR016454">
    <property type="entry name" value="Cysteine_dSase"/>
</dbReference>
<keyword evidence="9" id="KW-0175">Coiled coil</keyword>
<evidence type="ECO:0000256" key="5">
    <source>
        <dbReference type="ARBA" id="ARBA00022898"/>
    </source>
</evidence>
<dbReference type="PANTHER" id="PTHR11601:SF34">
    <property type="entry name" value="CYSTEINE DESULFURASE"/>
    <property type="match status" value="1"/>
</dbReference>
<dbReference type="STRING" id="662755.CRES_1400"/>
<dbReference type="SUPFAM" id="SSF53383">
    <property type="entry name" value="PLP-dependent transferases"/>
    <property type="match status" value="1"/>
</dbReference>
<accession>F8DZ69</accession>
<keyword evidence="6" id="KW-0408">Iron</keyword>
<dbReference type="GO" id="GO:0046872">
    <property type="term" value="F:metal ion binding"/>
    <property type="evidence" value="ECO:0007669"/>
    <property type="project" value="UniProtKB-KW"/>
</dbReference>
<dbReference type="Gene3D" id="3.90.1150.10">
    <property type="entry name" value="Aspartate Aminotransferase, domain 1"/>
    <property type="match status" value="1"/>
</dbReference>
<evidence type="ECO:0000256" key="1">
    <source>
        <dbReference type="ARBA" id="ARBA00001933"/>
    </source>
</evidence>
<keyword evidence="5" id="KW-0663">Pyridoxal phosphate</keyword>
<comment type="similarity">
    <text evidence="2">Belongs to the class-V pyridoxal-phosphate-dependent aminotransferase family. NifS/IscS subfamily.</text>
</comment>
<name>F8DZ69_CORRG</name>
<evidence type="ECO:0000256" key="2">
    <source>
        <dbReference type="ARBA" id="ARBA00006490"/>
    </source>
</evidence>
<evidence type="ECO:0000256" key="9">
    <source>
        <dbReference type="SAM" id="Coils"/>
    </source>
</evidence>
<keyword evidence="4" id="KW-0479">Metal-binding</keyword>
<dbReference type="Pfam" id="PF00266">
    <property type="entry name" value="Aminotran_5"/>
    <property type="match status" value="1"/>
</dbReference>
<dbReference type="HOGENOM" id="CLU_003433_0_0_11"/>
<dbReference type="Gene3D" id="1.10.260.50">
    <property type="match status" value="1"/>
</dbReference>
<organism evidence="11 12">
    <name type="scientific">Corynebacterium resistens (strain DSM 45100 / JCM 12819 / GTC 2026 / SICGH 158)</name>
    <dbReference type="NCBI Taxonomy" id="662755"/>
    <lineage>
        <taxon>Bacteria</taxon>
        <taxon>Bacillati</taxon>
        <taxon>Actinomycetota</taxon>
        <taxon>Actinomycetes</taxon>
        <taxon>Mycobacteriales</taxon>
        <taxon>Corynebacteriaceae</taxon>
        <taxon>Corynebacterium</taxon>
    </lineage>
</organism>
<feature type="domain" description="Aminotransferase class V" evidence="10">
    <location>
        <begin position="51"/>
        <end position="405"/>
    </location>
</feature>
<sequence length="436" mass="46063">MLRFLGSPPGSPAATQSSQQCRAFLEDTSPPLRVRSSPQTRLAIVNSSRLYLDNAATQRLRPEAHAAMQEAAHQLNPAGQYSSGRTARRVLEDSREEVAELLGADAAEVIFTGSGTEADNIAIQGLAFGSLAHRQARLVASAAIEHPAVAESVDWLTHGPIDFGFERADLQVDADGRVKTDSDVLETTLKSGENVAVMTCMWANNETGNIQPVRELARFARERNIPFHTDAVQAVGHVPVNFHELGATTLAASAHKFGGPKSVGILLARRDADILSPVRGGGQERKLRSGTVNVQGAAGAAAALAASVQRMEEENLEAANRRDRLRAAVEKVDGVRIWTQEPALAGHLHFSVPGAEGDSMIMLLDAAGVDASTGSACSAGVNRASTVLTAMGVDVSVARGALRLTVGPDADLNAVDDLAERLPRILEQARSAGMAF</sequence>
<dbReference type="eggNOG" id="COG1104">
    <property type="taxonomic scope" value="Bacteria"/>
</dbReference>
<reference evidence="11 12" key="1">
    <citation type="journal article" date="2012" name="BMC Genomics">
        <title>Complete genome sequence, lifestyle, and multi-drug resistance of the human pathogen Corynebacterium resistens DSM 45100 isolated from blood samples of a leukemia patient.</title>
        <authorList>
            <person name="Schroder J."/>
            <person name="Maus I."/>
            <person name="Meyer K."/>
            <person name="Wordemann S."/>
            <person name="Blom J."/>
            <person name="Jaenicke S."/>
            <person name="Schneider J."/>
            <person name="Trost E."/>
            <person name="Tauch A."/>
        </authorList>
    </citation>
    <scope>NUCLEOTIDE SEQUENCE [LARGE SCALE GENOMIC DNA]</scope>
    <source>
        <strain evidence="12">DSM 45100 / JCM 12819 / CCUG 50093 / GTC 2026 / SICGH 158</strain>
    </source>
</reference>
<dbReference type="GO" id="GO:0051536">
    <property type="term" value="F:iron-sulfur cluster binding"/>
    <property type="evidence" value="ECO:0007669"/>
    <property type="project" value="UniProtKB-KW"/>
</dbReference>
<dbReference type="PANTHER" id="PTHR11601">
    <property type="entry name" value="CYSTEINE DESULFURYLASE FAMILY MEMBER"/>
    <property type="match status" value="1"/>
</dbReference>
<evidence type="ECO:0000256" key="8">
    <source>
        <dbReference type="ARBA" id="ARBA00050776"/>
    </source>
</evidence>
<dbReference type="KEGG" id="crd:CRES_1400"/>
<dbReference type="InterPro" id="IPR015421">
    <property type="entry name" value="PyrdxlP-dep_Trfase_major"/>
</dbReference>
<comment type="catalytic activity">
    <reaction evidence="8">
        <text>(sulfur carrier)-H + L-cysteine = (sulfur carrier)-SH + L-alanine</text>
        <dbReference type="Rhea" id="RHEA:43892"/>
        <dbReference type="Rhea" id="RHEA-COMP:14737"/>
        <dbReference type="Rhea" id="RHEA-COMP:14739"/>
        <dbReference type="ChEBI" id="CHEBI:29917"/>
        <dbReference type="ChEBI" id="CHEBI:35235"/>
        <dbReference type="ChEBI" id="CHEBI:57972"/>
        <dbReference type="ChEBI" id="CHEBI:64428"/>
        <dbReference type="EC" id="2.8.1.7"/>
    </reaction>
</comment>
<dbReference type="InterPro" id="IPR000192">
    <property type="entry name" value="Aminotrans_V_dom"/>
</dbReference>
<gene>
    <name evidence="11" type="primary">iscS</name>
    <name evidence="11" type="ordered locus">CRES_1400</name>
</gene>
<keyword evidence="7" id="KW-0411">Iron-sulfur</keyword>
<keyword evidence="3 11" id="KW-0808">Transferase</keyword>
<dbReference type="InterPro" id="IPR015422">
    <property type="entry name" value="PyrdxlP-dep_Trfase_small"/>
</dbReference>
<feature type="coiled-coil region" evidence="9">
    <location>
        <begin position="301"/>
        <end position="328"/>
    </location>
</feature>
<comment type="cofactor">
    <cofactor evidence="1">
        <name>pyridoxal 5'-phosphate</name>
        <dbReference type="ChEBI" id="CHEBI:597326"/>
    </cofactor>
</comment>
<dbReference type="Proteomes" id="UP000000492">
    <property type="component" value="Chromosome"/>
</dbReference>
<evidence type="ECO:0000256" key="6">
    <source>
        <dbReference type="ARBA" id="ARBA00023004"/>
    </source>
</evidence>
<evidence type="ECO:0000256" key="7">
    <source>
        <dbReference type="ARBA" id="ARBA00023014"/>
    </source>
</evidence>
<proteinExistence type="inferred from homology"/>
<dbReference type="InterPro" id="IPR015424">
    <property type="entry name" value="PyrdxlP-dep_Trfase"/>
</dbReference>
<dbReference type="AlphaFoldDB" id="F8DZ69"/>
<protein>
    <submittedName>
        <fullName evidence="11">Cysteine desulfurase</fullName>
        <ecNumber evidence="11">2.8.1.7</ecNumber>
    </submittedName>
</protein>
<evidence type="ECO:0000313" key="11">
    <source>
        <dbReference type="EMBL" id="AEI09755.1"/>
    </source>
</evidence>
<dbReference type="EC" id="2.8.1.7" evidence="11"/>
<dbReference type="PIRSF" id="PIRSF005572">
    <property type="entry name" value="NifS"/>
    <property type="match status" value="1"/>
</dbReference>